<keyword evidence="3" id="KW-1185">Reference proteome</keyword>
<keyword evidence="1" id="KW-0472">Membrane</keyword>
<protein>
    <submittedName>
        <fullName evidence="2">Uncharacterized protein</fullName>
    </submittedName>
</protein>
<name>A0ABV3Q334_9BACL</name>
<dbReference type="EMBL" id="JBFMIA010000004">
    <property type="protein sequence ID" value="MEW9501669.1"/>
    <property type="molecule type" value="Genomic_DNA"/>
</dbReference>
<evidence type="ECO:0000313" key="2">
    <source>
        <dbReference type="EMBL" id="MEW9501669.1"/>
    </source>
</evidence>
<evidence type="ECO:0000256" key="1">
    <source>
        <dbReference type="SAM" id="Phobius"/>
    </source>
</evidence>
<dbReference type="RefSeq" id="WP_367779145.1">
    <property type="nucleotide sequence ID" value="NZ_JBFMIA010000004.1"/>
</dbReference>
<comment type="caution">
    <text evidence="2">The sequence shown here is derived from an EMBL/GenBank/DDBJ whole genome shotgun (WGS) entry which is preliminary data.</text>
</comment>
<evidence type="ECO:0000313" key="3">
    <source>
        <dbReference type="Proteomes" id="UP001556040"/>
    </source>
</evidence>
<dbReference type="Proteomes" id="UP001556040">
    <property type="component" value="Unassembled WGS sequence"/>
</dbReference>
<organism evidence="2 3">
    <name type="scientific">Jeotgalibacillus marinus</name>
    <dbReference type="NCBI Taxonomy" id="86667"/>
    <lineage>
        <taxon>Bacteria</taxon>
        <taxon>Bacillati</taxon>
        <taxon>Bacillota</taxon>
        <taxon>Bacilli</taxon>
        <taxon>Bacillales</taxon>
        <taxon>Caryophanaceae</taxon>
        <taxon>Jeotgalibacillus</taxon>
    </lineage>
</organism>
<sequence length="63" mass="7421">MVSVVVLFFILFTVFIFYSINSMTNKLCVQKEIPDERQQKVFRTINILILILLVSSYVEVLYT</sequence>
<keyword evidence="1" id="KW-1133">Transmembrane helix</keyword>
<proteinExistence type="predicted"/>
<keyword evidence="1" id="KW-0812">Transmembrane</keyword>
<feature type="transmembrane region" description="Helical" evidence="1">
    <location>
        <begin position="45"/>
        <end position="62"/>
    </location>
</feature>
<reference evidence="2 3" key="1">
    <citation type="journal article" date="1979" name="Int. J. Syst. Evol. Microbiol.">
        <title>Bacillus globisporus subsp. marinus subsp. nov.</title>
        <authorList>
            <person name="Liu H."/>
        </authorList>
    </citation>
    <scope>NUCLEOTIDE SEQUENCE [LARGE SCALE GENOMIC DNA]</scope>
    <source>
        <strain evidence="2 3">DSM 1297</strain>
    </source>
</reference>
<accession>A0ABV3Q334</accession>
<gene>
    <name evidence="2" type="ORF">AB1471_07625</name>
</gene>
<feature type="transmembrane region" description="Helical" evidence="1">
    <location>
        <begin position="6"/>
        <end position="24"/>
    </location>
</feature>